<gene>
    <name evidence="2" type="ORF">KYY02_17105</name>
</gene>
<dbReference type="RefSeq" id="WP_371238892.1">
    <property type="nucleotide sequence ID" value="NZ_JAHWZY010000016.1"/>
</dbReference>
<name>A0ABV4J2U6_9ACTN</name>
<sequence>MTAILAAELHAVIKQVVPHMSDDDTLPVINSIHLEVADGYLFATATDRFTIATARADVAAEAHWTNVHIPAEQLATVQEWLKAALGTVTIDIVEDNDAMAVTFQAKGSSLRVEYNARAYKRFPDWRKLLLKALGDAKPVPMTGVTTKYLARWEEAAKTMQYWQSRPGAPIVFMDEMGHFIGMQMPVVHNVTREDLLAKWESVMAPKALVKGREYRLDIEWADAQGDPWKYTGRDANDGEPLMQLVGIAEDHPLSTVIAEFGPLTPAA</sequence>
<keyword evidence="3" id="KW-1185">Reference proteome</keyword>
<accession>A0ABV4J2U6</accession>
<evidence type="ECO:0000313" key="3">
    <source>
        <dbReference type="Proteomes" id="UP001567537"/>
    </source>
</evidence>
<reference evidence="2 3" key="1">
    <citation type="journal article" date="2021" name="Res Sq">
        <title>Streptomyces Pimoensis sp. nov., Isolated From the Taklimakan Desert in Xinjiang, China.</title>
        <authorList>
            <person name="Zhang P."/>
            <person name="Luo X."/>
            <person name="Luo X."/>
            <person name="Liu Z."/>
            <person name="Xia Z."/>
            <person name="Wan C."/>
            <person name="zhang L."/>
        </authorList>
    </citation>
    <scope>NUCLEOTIDE SEQUENCE [LARGE SCALE GENOMIC DNA]</scope>
    <source>
        <strain evidence="2 3">TRM75549</strain>
    </source>
</reference>
<protein>
    <submittedName>
        <fullName evidence="2">PhiSA1p31-related protein</fullName>
    </submittedName>
</protein>
<dbReference type="InterPro" id="IPR046938">
    <property type="entry name" value="DNA_clamp_sf"/>
</dbReference>
<proteinExistence type="predicted"/>
<evidence type="ECO:0000313" key="2">
    <source>
        <dbReference type="EMBL" id="MEZ3180342.1"/>
    </source>
</evidence>
<dbReference type="Gene3D" id="3.10.150.10">
    <property type="entry name" value="DNA Polymerase III, subunit A, domain 2"/>
    <property type="match status" value="1"/>
</dbReference>
<comment type="caution">
    <text evidence="2">The sequence shown here is derived from an EMBL/GenBank/DDBJ whole genome shotgun (WGS) entry which is preliminary data.</text>
</comment>
<feature type="domain" description="DNA polymerase III beta sliding clamp central" evidence="1">
    <location>
        <begin position="7"/>
        <end position="96"/>
    </location>
</feature>
<dbReference type="SUPFAM" id="SSF55979">
    <property type="entry name" value="DNA clamp"/>
    <property type="match status" value="1"/>
</dbReference>
<dbReference type="InterPro" id="IPR022637">
    <property type="entry name" value="DNA_polIII_beta_cen"/>
</dbReference>
<dbReference type="Proteomes" id="UP001567537">
    <property type="component" value="Unassembled WGS sequence"/>
</dbReference>
<evidence type="ECO:0000259" key="1">
    <source>
        <dbReference type="Pfam" id="PF02767"/>
    </source>
</evidence>
<organism evidence="2 3">
    <name type="scientific">Streptomyces pimonensis</name>
    <dbReference type="NCBI Taxonomy" id="2860288"/>
    <lineage>
        <taxon>Bacteria</taxon>
        <taxon>Bacillati</taxon>
        <taxon>Actinomycetota</taxon>
        <taxon>Actinomycetes</taxon>
        <taxon>Kitasatosporales</taxon>
        <taxon>Streptomycetaceae</taxon>
        <taxon>Streptomyces</taxon>
    </lineage>
</organism>
<dbReference type="Pfam" id="PF02767">
    <property type="entry name" value="DNA_pol3_beta_2"/>
    <property type="match status" value="1"/>
</dbReference>
<dbReference type="EMBL" id="JAHWZY010000016">
    <property type="protein sequence ID" value="MEZ3180342.1"/>
    <property type="molecule type" value="Genomic_DNA"/>
</dbReference>
<dbReference type="NCBIfam" id="NF038082">
    <property type="entry name" value="phiSA1p31"/>
    <property type="match status" value="1"/>
</dbReference>